<dbReference type="Pfam" id="PF01764">
    <property type="entry name" value="Lipase_3"/>
    <property type="match status" value="1"/>
</dbReference>
<sequence length="453" mass="50992">MELAAWKQDFFSDNMPACALRGHWVSFCVVDETGNGKSYGGLPYTLHDSAGQRYSGRLNGEGFARLTDFYCGPVVLRVDDPYTGSEEPYHRLRTRLTYKLPISELQVRVERTLFYAADGQRREDNPAKQQADRFYQVEVRDLVRHAAHLPPAAPRPFAPRRHALKMMADLGFGPPQPALSGVVLFPNQHSVLEVRPLRALRPMLSTEDGFCALNLYQLALMATLSYCPFGQEPATQPQDEVRFPVDPSIGHLFAEKLSGYEQAWRVDAGQVQRFYPLYEEVAYSRRFEILPFDPQLYPQNSPKLAGEQEHPANLHFFDDEELGTDTQAFISHHDEIVLISVRGTASAADGLRDANAHQVPFAEGIGKAHEGFYQAYRAMRDFVLRYLDQFYSGQRIVICGHSLGGAIALLLAEGLRRVKDADYNVLLYTYGAPRAADAEFIRGAADLVHHRIV</sequence>
<dbReference type="PANTHER" id="PTHR45856:SF24">
    <property type="entry name" value="FUNGAL LIPASE-LIKE DOMAIN-CONTAINING PROTEIN"/>
    <property type="match status" value="1"/>
</dbReference>
<dbReference type="InterPro" id="IPR051218">
    <property type="entry name" value="Sec_MonoDiacylglyc_Lipase"/>
</dbReference>
<organism evidence="2 3">
    <name type="scientific">Pseudomonas proteolytica</name>
    <dbReference type="NCBI Taxonomy" id="219574"/>
    <lineage>
        <taxon>Bacteria</taxon>
        <taxon>Pseudomonadati</taxon>
        <taxon>Pseudomonadota</taxon>
        <taxon>Gammaproteobacteria</taxon>
        <taxon>Pseudomonadales</taxon>
        <taxon>Pseudomonadaceae</taxon>
        <taxon>Pseudomonas</taxon>
    </lineage>
</organism>
<name>A0AAW5AAZ4_9PSED</name>
<dbReference type="GO" id="GO:0006629">
    <property type="term" value="P:lipid metabolic process"/>
    <property type="evidence" value="ECO:0007669"/>
    <property type="project" value="InterPro"/>
</dbReference>
<dbReference type="InterPro" id="IPR029058">
    <property type="entry name" value="AB_hydrolase_fold"/>
</dbReference>
<protein>
    <submittedName>
        <fullName evidence="2">Lipase family protein</fullName>
    </submittedName>
</protein>
<dbReference type="EMBL" id="WKEW01000220">
    <property type="protein sequence ID" value="MCF5061117.1"/>
    <property type="molecule type" value="Genomic_DNA"/>
</dbReference>
<feature type="non-terminal residue" evidence="2">
    <location>
        <position position="453"/>
    </location>
</feature>
<dbReference type="CDD" id="cd00519">
    <property type="entry name" value="Lipase_3"/>
    <property type="match status" value="1"/>
</dbReference>
<gene>
    <name evidence="2" type="ORF">GIW75_29740</name>
</gene>
<dbReference type="RefSeq" id="WP_236300983.1">
    <property type="nucleotide sequence ID" value="NZ_WKEW01000220.1"/>
</dbReference>
<evidence type="ECO:0000259" key="1">
    <source>
        <dbReference type="Pfam" id="PF01764"/>
    </source>
</evidence>
<keyword evidence="3" id="KW-1185">Reference proteome</keyword>
<dbReference type="Proteomes" id="UP000814172">
    <property type="component" value="Unassembled WGS sequence"/>
</dbReference>
<dbReference type="InterPro" id="IPR002921">
    <property type="entry name" value="Fungal_lipase-type"/>
</dbReference>
<dbReference type="Gene3D" id="3.40.50.1820">
    <property type="entry name" value="alpha/beta hydrolase"/>
    <property type="match status" value="1"/>
</dbReference>
<evidence type="ECO:0000313" key="3">
    <source>
        <dbReference type="Proteomes" id="UP000814172"/>
    </source>
</evidence>
<accession>A0AAW5AAZ4</accession>
<proteinExistence type="predicted"/>
<dbReference type="AlphaFoldDB" id="A0AAW5AAZ4"/>
<feature type="domain" description="Fungal lipase-type" evidence="1">
    <location>
        <begin position="339"/>
        <end position="445"/>
    </location>
</feature>
<comment type="caution">
    <text evidence="2">The sequence shown here is derived from an EMBL/GenBank/DDBJ whole genome shotgun (WGS) entry which is preliminary data.</text>
</comment>
<dbReference type="SUPFAM" id="SSF53474">
    <property type="entry name" value="alpha/beta-Hydrolases"/>
    <property type="match status" value="1"/>
</dbReference>
<dbReference type="PANTHER" id="PTHR45856">
    <property type="entry name" value="ALPHA/BETA-HYDROLASES SUPERFAMILY PROTEIN"/>
    <property type="match status" value="1"/>
</dbReference>
<evidence type="ECO:0000313" key="2">
    <source>
        <dbReference type="EMBL" id="MCF5061117.1"/>
    </source>
</evidence>
<reference evidence="2 3" key="1">
    <citation type="submission" date="2019-11" db="EMBL/GenBank/DDBJ databases">
        <title>Epiphytic Pseudomonas syringae from cherry orchards.</title>
        <authorList>
            <person name="Hulin M.T."/>
        </authorList>
    </citation>
    <scope>NUCLEOTIDE SEQUENCE [LARGE SCALE GENOMIC DNA]</scope>
    <source>
        <strain evidence="2 3">PA-6-9F</strain>
    </source>
</reference>